<dbReference type="InterPro" id="IPR025661">
    <property type="entry name" value="Pept_asp_AS"/>
</dbReference>
<sequence length="371" mass="41108">MMLNTSPQLLVLALALAAGTAHGKVVLRESTGRPSRYASTIVRHEDIPELITTPRSHELISEKDLPREWDWRAVPSSANSDDRHNYLSIIRNQHIPKYCGSCWAHGASSSLADRMNIKMKGAWPGTFLSVQNIIDCGGAGSCNGGDDRLVYVYGAKHGIPPDTCNLYVAANQKCHAMQQCFTCWPDSTCEPIYDYKRLTVSEHGRVRGRYQMKAEIYKRGPISCGIDATDQLETYTGGVYAERKSNPSINHVVSVVGWGVDPETDVEYWVIRNSWGEPWGESGFLKLVTSAYDDGNGNMYNLAIEDDCNFGVPDRWVPADDLGFGRPDDMSQQQPKLDADFIAKAKTGGGSRKMILPGVTLREQEKASEKQ</sequence>
<dbReference type="RefSeq" id="XP_001702343.2">
    <property type="nucleotide sequence ID" value="XM_001702291.2"/>
</dbReference>
<dbReference type="ExpressionAtlas" id="A0A2K3D3E5">
    <property type="expression patterns" value="baseline and differential"/>
</dbReference>
<dbReference type="GO" id="GO:0005764">
    <property type="term" value="C:lysosome"/>
    <property type="evidence" value="ECO:0000318"/>
    <property type="project" value="GO_Central"/>
</dbReference>
<evidence type="ECO:0000256" key="1">
    <source>
        <dbReference type="ARBA" id="ARBA00001594"/>
    </source>
</evidence>
<evidence type="ECO:0000256" key="10">
    <source>
        <dbReference type="ARBA" id="ARBA00023180"/>
    </source>
</evidence>
<evidence type="ECO:0000313" key="13">
    <source>
        <dbReference type="EMBL" id="PNW75050.1"/>
    </source>
</evidence>
<organism evidence="13 14">
    <name type="scientific">Chlamydomonas reinhardtii</name>
    <name type="common">Chlamydomonas smithii</name>
    <dbReference type="NCBI Taxonomy" id="3055"/>
    <lineage>
        <taxon>Eukaryota</taxon>
        <taxon>Viridiplantae</taxon>
        <taxon>Chlorophyta</taxon>
        <taxon>core chlorophytes</taxon>
        <taxon>Chlorophyceae</taxon>
        <taxon>CS clade</taxon>
        <taxon>Chlamydomonadales</taxon>
        <taxon>Chlamydomonadaceae</taxon>
        <taxon>Chlamydomonas</taxon>
    </lineage>
</organism>
<dbReference type="KEGG" id="cre:CHLRE_12g498850v5"/>
<dbReference type="GO" id="GO:0016807">
    <property type="term" value="F:cysteine-type carboxypeptidase activity"/>
    <property type="evidence" value="ECO:0007669"/>
    <property type="project" value="UniProtKB-EC"/>
</dbReference>
<dbReference type="AlphaFoldDB" id="A0A2K3D3E5"/>
<dbReference type="FunCoup" id="A0A2K3D3E5">
    <property type="interactions" value="1086"/>
</dbReference>
<keyword evidence="4" id="KW-0645">Protease</keyword>
<comment type="similarity">
    <text evidence="2">Belongs to the peptidase C1 family.</text>
</comment>
<evidence type="ECO:0000259" key="12">
    <source>
        <dbReference type="SMART" id="SM00645"/>
    </source>
</evidence>
<feature type="signal peptide" evidence="11">
    <location>
        <begin position="1"/>
        <end position="23"/>
    </location>
</feature>
<dbReference type="Pfam" id="PF00112">
    <property type="entry name" value="Peptidase_C1"/>
    <property type="match status" value="1"/>
</dbReference>
<evidence type="ECO:0000256" key="8">
    <source>
        <dbReference type="ARBA" id="ARBA00023145"/>
    </source>
</evidence>
<dbReference type="InterPro" id="IPR038765">
    <property type="entry name" value="Papain-like_cys_pep_sf"/>
</dbReference>
<dbReference type="CDD" id="cd02698">
    <property type="entry name" value="Peptidase_C1A_CathepsinX"/>
    <property type="match status" value="1"/>
</dbReference>
<keyword evidence="9" id="KW-1015">Disulfide bond</keyword>
<evidence type="ECO:0000256" key="11">
    <source>
        <dbReference type="SAM" id="SignalP"/>
    </source>
</evidence>
<evidence type="ECO:0000256" key="4">
    <source>
        <dbReference type="ARBA" id="ARBA00022670"/>
    </source>
</evidence>
<dbReference type="OrthoDB" id="190265at2759"/>
<name>A0A2K3D3E5_CHLRE</name>
<keyword evidence="5 11" id="KW-0732">Signal</keyword>
<evidence type="ECO:0000256" key="7">
    <source>
        <dbReference type="ARBA" id="ARBA00022807"/>
    </source>
</evidence>
<evidence type="ECO:0000313" key="14">
    <source>
        <dbReference type="Proteomes" id="UP000006906"/>
    </source>
</evidence>
<reference evidence="13 14" key="1">
    <citation type="journal article" date="2007" name="Science">
        <title>The Chlamydomonas genome reveals the evolution of key animal and plant functions.</title>
        <authorList>
            <person name="Merchant S.S."/>
            <person name="Prochnik S.E."/>
            <person name="Vallon O."/>
            <person name="Harris E.H."/>
            <person name="Karpowicz S.J."/>
            <person name="Witman G.B."/>
            <person name="Terry A."/>
            <person name="Salamov A."/>
            <person name="Fritz-Laylin L.K."/>
            <person name="Marechal-Drouard L."/>
            <person name="Marshall W.F."/>
            <person name="Qu L.H."/>
            <person name="Nelson D.R."/>
            <person name="Sanderfoot A.A."/>
            <person name="Spalding M.H."/>
            <person name="Kapitonov V.V."/>
            <person name="Ren Q."/>
            <person name="Ferris P."/>
            <person name="Lindquist E."/>
            <person name="Shapiro H."/>
            <person name="Lucas S.M."/>
            <person name="Grimwood J."/>
            <person name="Schmutz J."/>
            <person name="Cardol P."/>
            <person name="Cerutti H."/>
            <person name="Chanfreau G."/>
            <person name="Chen C.L."/>
            <person name="Cognat V."/>
            <person name="Croft M.T."/>
            <person name="Dent R."/>
            <person name="Dutcher S."/>
            <person name="Fernandez E."/>
            <person name="Fukuzawa H."/>
            <person name="Gonzalez-Ballester D."/>
            <person name="Gonzalez-Halphen D."/>
            <person name="Hallmann A."/>
            <person name="Hanikenne M."/>
            <person name="Hippler M."/>
            <person name="Inwood W."/>
            <person name="Jabbari K."/>
            <person name="Kalanon M."/>
            <person name="Kuras R."/>
            <person name="Lefebvre P.A."/>
            <person name="Lemaire S.D."/>
            <person name="Lobanov A.V."/>
            <person name="Lohr M."/>
            <person name="Manuell A."/>
            <person name="Meier I."/>
            <person name="Mets L."/>
            <person name="Mittag M."/>
            <person name="Mittelmeier T."/>
            <person name="Moroney J.V."/>
            <person name="Moseley J."/>
            <person name="Napoli C."/>
            <person name="Nedelcu A.M."/>
            <person name="Niyogi K."/>
            <person name="Novoselov S.V."/>
            <person name="Paulsen I.T."/>
            <person name="Pazour G."/>
            <person name="Purton S."/>
            <person name="Ral J.P."/>
            <person name="Riano-Pachon D.M."/>
            <person name="Riekhof W."/>
            <person name="Rymarquis L."/>
            <person name="Schroda M."/>
            <person name="Stern D."/>
            <person name="Umen J."/>
            <person name="Willows R."/>
            <person name="Wilson N."/>
            <person name="Zimmer S.L."/>
            <person name="Allmer J."/>
            <person name="Balk J."/>
            <person name="Bisova K."/>
            <person name="Chen C.J."/>
            <person name="Elias M."/>
            <person name="Gendler K."/>
            <person name="Hauser C."/>
            <person name="Lamb M.R."/>
            <person name="Ledford H."/>
            <person name="Long J.C."/>
            <person name="Minagawa J."/>
            <person name="Page M.D."/>
            <person name="Pan J."/>
            <person name="Pootakham W."/>
            <person name="Roje S."/>
            <person name="Rose A."/>
            <person name="Stahlberg E."/>
            <person name="Terauchi A.M."/>
            <person name="Yang P."/>
            <person name="Ball S."/>
            <person name="Bowler C."/>
            <person name="Dieckmann C.L."/>
            <person name="Gladyshev V.N."/>
            <person name="Green P."/>
            <person name="Jorgensen R."/>
            <person name="Mayfield S."/>
            <person name="Mueller-Roeber B."/>
            <person name="Rajamani S."/>
            <person name="Sayre R.T."/>
            <person name="Brokstein P."/>
            <person name="Dubchak I."/>
            <person name="Goodstein D."/>
            <person name="Hornick L."/>
            <person name="Huang Y.W."/>
            <person name="Jhaveri J."/>
            <person name="Luo Y."/>
            <person name="Martinez D."/>
            <person name="Ngau W.C."/>
            <person name="Otillar B."/>
            <person name="Poliakov A."/>
            <person name="Porter A."/>
            <person name="Szajkowski L."/>
            <person name="Werner G."/>
            <person name="Zhou K."/>
            <person name="Grigoriev I.V."/>
            <person name="Rokhsar D.S."/>
            <person name="Grossman A.R."/>
        </authorList>
    </citation>
    <scope>NUCLEOTIDE SEQUENCE [LARGE SCALE GENOMIC DNA]</scope>
    <source>
        <strain evidence="14">CC-503</strain>
    </source>
</reference>
<dbReference type="EC" id="3.4.18.1" evidence="3"/>
<dbReference type="InParanoid" id="A0A2K3D3E5"/>
<evidence type="ECO:0000256" key="2">
    <source>
        <dbReference type="ARBA" id="ARBA00008455"/>
    </source>
</evidence>
<dbReference type="PRINTS" id="PR00705">
    <property type="entry name" value="PAPAIN"/>
</dbReference>
<dbReference type="FunFam" id="3.90.70.10:FF:000158">
    <property type="entry name" value="CathePsin Z"/>
    <property type="match status" value="1"/>
</dbReference>
<dbReference type="GO" id="GO:0004197">
    <property type="term" value="F:cysteine-type endopeptidase activity"/>
    <property type="evidence" value="ECO:0000318"/>
    <property type="project" value="GO_Central"/>
</dbReference>
<evidence type="ECO:0000256" key="6">
    <source>
        <dbReference type="ARBA" id="ARBA00022801"/>
    </source>
</evidence>
<keyword evidence="6" id="KW-0378">Hydrolase</keyword>
<feature type="chain" id="PRO_5018554074" description="cathepsin X" evidence="11">
    <location>
        <begin position="24"/>
        <end position="371"/>
    </location>
</feature>
<dbReference type="InterPro" id="IPR033157">
    <property type="entry name" value="CTSZ"/>
</dbReference>
<comment type="catalytic activity">
    <reaction evidence="1">
        <text>Release of C-terminal amino acid residues with broad specificity, but lacks action on C-terminal proline. Shows weak endopeptidase activity.</text>
        <dbReference type="EC" id="3.4.18.1"/>
    </reaction>
</comment>
<dbReference type="GO" id="GO:0051603">
    <property type="term" value="P:proteolysis involved in protein catabolic process"/>
    <property type="evidence" value="ECO:0000318"/>
    <property type="project" value="GO_Central"/>
</dbReference>
<dbReference type="PROSITE" id="PS00640">
    <property type="entry name" value="THIOL_PROTEASE_ASN"/>
    <property type="match status" value="1"/>
</dbReference>
<accession>A0A2K3D3E5</accession>
<dbReference type="InterPro" id="IPR013128">
    <property type="entry name" value="Peptidase_C1A"/>
</dbReference>
<dbReference type="OMA" id="QSWDWRN"/>
<evidence type="ECO:0000256" key="5">
    <source>
        <dbReference type="ARBA" id="ARBA00022729"/>
    </source>
</evidence>
<dbReference type="STRING" id="3055.A0A2K3D3E5"/>
<keyword evidence="8" id="KW-0865">Zymogen</keyword>
<dbReference type="Proteomes" id="UP000006906">
    <property type="component" value="Chromosome 12"/>
</dbReference>
<dbReference type="Gene3D" id="3.90.70.10">
    <property type="entry name" value="Cysteine proteinases"/>
    <property type="match status" value="1"/>
</dbReference>
<keyword evidence="10" id="KW-0325">Glycoprotein</keyword>
<dbReference type="SMART" id="SM00645">
    <property type="entry name" value="Pept_C1"/>
    <property type="match status" value="1"/>
</dbReference>
<evidence type="ECO:0000256" key="3">
    <source>
        <dbReference type="ARBA" id="ARBA00012516"/>
    </source>
</evidence>
<gene>
    <name evidence="13" type="ORF">CHLRE_12g498850v5</name>
</gene>
<keyword evidence="14" id="KW-1185">Reference proteome</keyword>
<evidence type="ECO:0000256" key="9">
    <source>
        <dbReference type="ARBA" id="ARBA00023157"/>
    </source>
</evidence>
<dbReference type="InterPro" id="IPR000668">
    <property type="entry name" value="Peptidase_C1A_C"/>
</dbReference>
<dbReference type="SUPFAM" id="SSF54001">
    <property type="entry name" value="Cysteine proteinases"/>
    <property type="match status" value="1"/>
</dbReference>
<keyword evidence="7" id="KW-0788">Thiol protease</keyword>
<proteinExistence type="inferred from homology"/>
<dbReference type="EMBL" id="CM008973">
    <property type="protein sequence ID" value="PNW75050.1"/>
    <property type="molecule type" value="Genomic_DNA"/>
</dbReference>
<dbReference type="PANTHER" id="PTHR12411">
    <property type="entry name" value="CYSTEINE PROTEASE FAMILY C1-RELATED"/>
    <property type="match status" value="1"/>
</dbReference>
<feature type="domain" description="Peptidase C1A papain C-terminal" evidence="12">
    <location>
        <begin position="65"/>
        <end position="305"/>
    </location>
</feature>
<protein>
    <recommendedName>
        <fullName evidence="3">cathepsin X</fullName>
        <ecNumber evidence="3">3.4.18.1</ecNumber>
    </recommendedName>
</protein>
<dbReference type="Gramene" id="PNW75050">
    <property type="protein sequence ID" value="PNW75050"/>
    <property type="gene ID" value="CHLRE_12g498850v5"/>
</dbReference>
<dbReference type="GeneID" id="5727883"/>
<dbReference type="GO" id="GO:0005615">
    <property type="term" value="C:extracellular space"/>
    <property type="evidence" value="ECO:0000318"/>
    <property type="project" value="GO_Central"/>
</dbReference>
<dbReference type="PaxDb" id="3055-EDO96963"/>